<dbReference type="Proteomes" id="UP000076738">
    <property type="component" value="Unassembled WGS sequence"/>
</dbReference>
<reference evidence="1 2" key="1">
    <citation type="journal article" date="2016" name="Mol. Biol. Evol.">
        <title>Comparative Genomics of Early-Diverging Mushroom-Forming Fungi Provides Insights into the Origins of Lignocellulose Decay Capabilities.</title>
        <authorList>
            <person name="Nagy L.G."/>
            <person name="Riley R."/>
            <person name="Tritt A."/>
            <person name="Adam C."/>
            <person name="Daum C."/>
            <person name="Floudas D."/>
            <person name="Sun H."/>
            <person name="Yadav J.S."/>
            <person name="Pangilinan J."/>
            <person name="Larsson K.H."/>
            <person name="Matsuura K."/>
            <person name="Barry K."/>
            <person name="Labutti K."/>
            <person name="Kuo R."/>
            <person name="Ohm R.A."/>
            <person name="Bhattacharya S.S."/>
            <person name="Shirouzu T."/>
            <person name="Yoshinaga Y."/>
            <person name="Martin F.M."/>
            <person name="Grigoriev I.V."/>
            <person name="Hibbett D.S."/>
        </authorList>
    </citation>
    <scope>NUCLEOTIDE SEQUENCE [LARGE SCALE GENOMIC DNA]</scope>
    <source>
        <strain evidence="1 2">TUFC12733</strain>
    </source>
</reference>
<dbReference type="EMBL" id="KV417339">
    <property type="protein sequence ID" value="KZO90525.1"/>
    <property type="molecule type" value="Genomic_DNA"/>
</dbReference>
<accession>A0A167GG79</accession>
<gene>
    <name evidence="1" type="ORF">CALVIDRAFT_390651</name>
</gene>
<evidence type="ECO:0000313" key="1">
    <source>
        <dbReference type="EMBL" id="KZO90525.1"/>
    </source>
</evidence>
<organism evidence="1 2">
    <name type="scientific">Calocera viscosa (strain TUFC12733)</name>
    <dbReference type="NCBI Taxonomy" id="1330018"/>
    <lineage>
        <taxon>Eukaryota</taxon>
        <taxon>Fungi</taxon>
        <taxon>Dikarya</taxon>
        <taxon>Basidiomycota</taxon>
        <taxon>Agaricomycotina</taxon>
        <taxon>Dacrymycetes</taxon>
        <taxon>Dacrymycetales</taxon>
        <taxon>Dacrymycetaceae</taxon>
        <taxon>Calocera</taxon>
    </lineage>
</organism>
<keyword evidence="2" id="KW-1185">Reference proteome</keyword>
<proteinExistence type="predicted"/>
<sequence length="86" mass="9673">MWRRDEVFDPPCTPTFYRPSAAMMSVVLGSRQHVAFLVVCGWVYSTISIRQKCARPPSPCLDIPWRHPGRERSAHHGSSAGASSCW</sequence>
<evidence type="ECO:0000313" key="2">
    <source>
        <dbReference type="Proteomes" id="UP000076738"/>
    </source>
</evidence>
<name>A0A167GG79_CALVF</name>
<protein>
    <submittedName>
        <fullName evidence="1">Uncharacterized protein</fullName>
    </submittedName>
</protein>
<dbReference type="AlphaFoldDB" id="A0A167GG79"/>